<dbReference type="EMBL" id="CP140154">
    <property type="protein sequence ID" value="WQG89773.1"/>
    <property type="molecule type" value="Genomic_DNA"/>
</dbReference>
<reference evidence="2 4" key="2">
    <citation type="submission" date="2023-11" db="EMBL/GenBank/DDBJ databases">
        <title>MicrobeMod: A computational toolkit for identifying prokaryotic methylation and restriction-modification with nanopore sequencing.</title>
        <authorList>
            <person name="Crits-Christoph A."/>
            <person name="Kang S.C."/>
            <person name="Lee H."/>
            <person name="Ostrov N."/>
        </authorList>
    </citation>
    <scope>NUCLEOTIDE SEQUENCE [LARGE SCALE GENOMIC DNA]</scope>
    <source>
        <strain evidence="2 4">ATCC 23090</strain>
    </source>
</reference>
<sequence>MIQVKTWEQDPGLNDHPSGGMLINVSIPDPEVLNLPIQIVHPSPAPVPGDYAPGTAAFRYWAGLTFLYRGITYWKSLLPEFSWQQDIGAVLPVNLEAGENFNAYYSRVDGLNFYYGNAGHQTVYAGESADIVCHELGHAILDIIRPALFDTAYLEAAAFHESFGDMSALLSGLQVQSLRQSVLQDTSGILYSSSRLSKLAEQMGWAIRQVYPDAVEKDCLRNAVNKFFYQKTDLLPGSGPASVLSKEAHSFSRVFTAAFFEGLAAMFRLGDGSEAHLQEVSIAMGKVLIGGIRIADVVPAFFSQVAAGMVAVAKQEFDGIGYDQCLRGAFVKHGILDTAVPMQPFLKHVSHLMAFNIMPAHELSTLRLSVSEFELGVDTILVHANSGDNFFAMAFNGEAPKAPALAAKEFLKQIVSTGKLKPISEQTNMFPVKETYTHELRKEGEDYMLKRIRIDCFGH</sequence>
<accession>A0A1K1M638</accession>
<name>A0A1K1M638_9BACT</name>
<organism evidence="1 3">
    <name type="scientific">Chitinophaga sancti</name>
    <dbReference type="NCBI Taxonomy" id="1004"/>
    <lineage>
        <taxon>Bacteria</taxon>
        <taxon>Pseudomonadati</taxon>
        <taxon>Bacteroidota</taxon>
        <taxon>Chitinophagia</taxon>
        <taxon>Chitinophagales</taxon>
        <taxon>Chitinophagaceae</taxon>
        <taxon>Chitinophaga</taxon>
    </lineage>
</organism>
<dbReference type="Proteomes" id="UP000183788">
    <property type="component" value="Unassembled WGS sequence"/>
</dbReference>
<dbReference type="RefSeq" id="WP_072356997.1">
    <property type="nucleotide sequence ID" value="NZ_CP139972.1"/>
</dbReference>
<dbReference type="STRING" id="1004.SAMN05661012_00480"/>
<gene>
    <name evidence="1" type="ORF">SAMN05661012_00480</name>
    <name evidence="2" type="ORF">SR876_33110</name>
</gene>
<reference evidence="1 3" key="1">
    <citation type="submission" date="2016-11" db="EMBL/GenBank/DDBJ databases">
        <authorList>
            <person name="Jaros S."/>
            <person name="Januszkiewicz K."/>
            <person name="Wedrychowicz H."/>
        </authorList>
    </citation>
    <scope>NUCLEOTIDE SEQUENCE [LARGE SCALE GENOMIC DNA]</scope>
    <source>
        <strain evidence="1 3">DSM 784</strain>
    </source>
</reference>
<dbReference type="Proteomes" id="UP001326715">
    <property type="component" value="Chromosome"/>
</dbReference>
<evidence type="ECO:0000313" key="3">
    <source>
        <dbReference type="Proteomes" id="UP000183788"/>
    </source>
</evidence>
<protein>
    <submittedName>
        <fullName evidence="1">Uncharacterized protein</fullName>
    </submittedName>
</protein>
<dbReference type="EMBL" id="FPIZ01000001">
    <property type="protein sequence ID" value="SFW18604.1"/>
    <property type="molecule type" value="Genomic_DNA"/>
</dbReference>
<dbReference type="SUPFAM" id="SSF55486">
    <property type="entry name" value="Metalloproteases ('zincins'), catalytic domain"/>
    <property type="match status" value="1"/>
</dbReference>
<dbReference type="AlphaFoldDB" id="A0A1K1M638"/>
<evidence type="ECO:0000313" key="4">
    <source>
        <dbReference type="Proteomes" id="UP001326715"/>
    </source>
</evidence>
<dbReference type="OrthoDB" id="178184at2"/>
<evidence type="ECO:0000313" key="2">
    <source>
        <dbReference type="EMBL" id="WQG89773.1"/>
    </source>
</evidence>
<evidence type="ECO:0000313" key="1">
    <source>
        <dbReference type="EMBL" id="SFW18604.1"/>
    </source>
</evidence>
<proteinExistence type="predicted"/>
<keyword evidence="4" id="KW-1185">Reference proteome</keyword>